<evidence type="ECO:0000256" key="8">
    <source>
        <dbReference type="ARBA" id="ARBA00022741"/>
    </source>
</evidence>
<dbReference type="SUPFAM" id="SSF55326">
    <property type="entry name" value="PurM N-terminal domain-like"/>
    <property type="match status" value="1"/>
</dbReference>
<dbReference type="UniPathway" id="UPA00074">
    <property type="reaction ID" value="UER00129"/>
</dbReference>
<evidence type="ECO:0000256" key="5">
    <source>
        <dbReference type="ARBA" id="ARBA00020367"/>
    </source>
</evidence>
<dbReference type="RefSeq" id="WP_015284107.1">
    <property type="nucleotide sequence ID" value="NC_019943.1"/>
</dbReference>
<dbReference type="Gene3D" id="3.30.1330.10">
    <property type="entry name" value="PurM-like, N-terminal domain"/>
    <property type="match status" value="1"/>
</dbReference>
<keyword evidence="6 15" id="KW-0963">Cytoplasm</keyword>
<feature type="domain" description="PurM-like C-terminal" evidence="18">
    <location>
        <begin position="203"/>
        <end position="354"/>
    </location>
</feature>
<comment type="catalytic activity">
    <reaction evidence="14 15">
        <text>2-formamido-N(1)-(5-O-phospho-beta-D-ribosyl)acetamidine + ATP = 5-amino-1-(5-phospho-beta-D-ribosyl)imidazole + ADP + phosphate + H(+)</text>
        <dbReference type="Rhea" id="RHEA:23032"/>
        <dbReference type="ChEBI" id="CHEBI:15378"/>
        <dbReference type="ChEBI" id="CHEBI:30616"/>
        <dbReference type="ChEBI" id="CHEBI:43474"/>
        <dbReference type="ChEBI" id="CHEBI:137981"/>
        <dbReference type="ChEBI" id="CHEBI:147287"/>
        <dbReference type="ChEBI" id="CHEBI:456216"/>
        <dbReference type="EC" id="6.3.3.1"/>
    </reaction>
</comment>
<evidence type="ECO:0000256" key="2">
    <source>
        <dbReference type="ARBA" id="ARBA00004686"/>
    </source>
</evidence>
<dbReference type="CDD" id="cd02196">
    <property type="entry name" value="PurM"/>
    <property type="match status" value="1"/>
</dbReference>
<evidence type="ECO:0000256" key="12">
    <source>
        <dbReference type="ARBA" id="ARBA00032931"/>
    </source>
</evidence>
<keyword evidence="7 15" id="KW-0436">Ligase</keyword>
<evidence type="ECO:0000256" key="1">
    <source>
        <dbReference type="ARBA" id="ARBA00004496"/>
    </source>
</evidence>
<dbReference type="FunCoup" id="L0HCW6">
    <property type="interactions" value="122"/>
</dbReference>
<evidence type="ECO:0000313" key="20">
    <source>
        <dbReference type="Proteomes" id="UP000010824"/>
    </source>
</evidence>
<evidence type="ECO:0000256" key="10">
    <source>
        <dbReference type="ARBA" id="ARBA00022840"/>
    </source>
</evidence>
<dbReference type="InterPro" id="IPR036676">
    <property type="entry name" value="PurM-like_C_sf"/>
</dbReference>
<dbReference type="GeneID" id="14308730"/>
<dbReference type="SUPFAM" id="SSF56042">
    <property type="entry name" value="PurM C-terminal domain-like"/>
    <property type="match status" value="1"/>
</dbReference>
<evidence type="ECO:0000259" key="18">
    <source>
        <dbReference type="Pfam" id="PF02769"/>
    </source>
</evidence>
<keyword evidence="16" id="KW-0472">Membrane</keyword>
<dbReference type="InterPro" id="IPR004733">
    <property type="entry name" value="PurM_cligase"/>
</dbReference>
<comment type="subcellular location">
    <subcellularLocation>
        <location evidence="1 15">Cytoplasm</location>
    </subcellularLocation>
</comment>
<dbReference type="Pfam" id="PF02769">
    <property type="entry name" value="AIRS_C"/>
    <property type="match status" value="1"/>
</dbReference>
<keyword evidence="16" id="KW-1133">Transmembrane helix</keyword>
<dbReference type="NCBIfam" id="TIGR00878">
    <property type="entry name" value="purM"/>
    <property type="match status" value="1"/>
</dbReference>
<evidence type="ECO:0000256" key="16">
    <source>
        <dbReference type="SAM" id="Phobius"/>
    </source>
</evidence>
<gene>
    <name evidence="15" type="primary">purM</name>
    <name evidence="19" type="ordered locus">Metfor_0057</name>
</gene>
<feature type="domain" description="PurM-like N-terminal" evidence="17">
    <location>
        <begin position="79"/>
        <end position="190"/>
    </location>
</feature>
<evidence type="ECO:0000256" key="13">
    <source>
        <dbReference type="ARBA" id="ARBA00033093"/>
    </source>
</evidence>
<dbReference type="InterPro" id="IPR016188">
    <property type="entry name" value="PurM-like_N"/>
</dbReference>
<evidence type="ECO:0000259" key="17">
    <source>
        <dbReference type="Pfam" id="PF00586"/>
    </source>
</evidence>
<organism evidence="19 20">
    <name type="scientific">Methanoregula formicica (strain DSM 22288 / NBRC 105244 / SMSP)</name>
    <dbReference type="NCBI Taxonomy" id="593750"/>
    <lineage>
        <taxon>Archaea</taxon>
        <taxon>Methanobacteriati</taxon>
        <taxon>Methanobacteriota</taxon>
        <taxon>Stenosarchaea group</taxon>
        <taxon>Methanomicrobia</taxon>
        <taxon>Methanomicrobiales</taxon>
        <taxon>Methanoregulaceae</taxon>
        <taxon>Methanoregula</taxon>
    </lineage>
</organism>
<reference evidence="19 20" key="2">
    <citation type="journal article" date="2014" name="Genome Announc.">
        <title>Complete Genome Sequence of Methanoregula formicica SMSPT, a Mesophilic Hydrogenotrophic Methanogen Isolated from a Methanogenic Upflow Anaerobic Sludge Blanket Reactor.</title>
        <authorList>
            <person name="Yamamoto K."/>
            <person name="Tamaki H."/>
            <person name="Cadillo-Quiroz H."/>
            <person name="Imachi H."/>
            <person name="Kyrpides N."/>
            <person name="Woyke T."/>
            <person name="Goodwin L."/>
            <person name="Zinder S.H."/>
            <person name="Kamagata Y."/>
            <person name="Liu W.T."/>
        </authorList>
    </citation>
    <scope>NUCLEOTIDE SEQUENCE [LARGE SCALE GENOMIC DNA]</scope>
    <source>
        <strain evidence="20">DSM 22288 / NBRC 105244 / SMSP</strain>
    </source>
</reference>
<dbReference type="STRING" id="593750.Metfor_0057"/>
<evidence type="ECO:0000256" key="3">
    <source>
        <dbReference type="ARBA" id="ARBA00010280"/>
    </source>
</evidence>
<dbReference type="GO" id="GO:0004641">
    <property type="term" value="F:phosphoribosylformylglycinamidine cyclo-ligase activity"/>
    <property type="evidence" value="ECO:0007669"/>
    <property type="project" value="UniProtKB-UniRule"/>
</dbReference>
<dbReference type="InterPro" id="IPR010918">
    <property type="entry name" value="PurM-like_C_dom"/>
</dbReference>
<evidence type="ECO:0000256" key="9">
    <source>
        <dbReference type="ARBA" id="ARBA00022755"/>
    </source>
</evidence>
<keyword evidence="10 15" id="KW-0067">ATP-binding</keyword>
<comment type="similarity">
    <text evidence="3 15">Belongs to the AIR synthase family.</text>
</comment>
<dbReference type="InterPro" id="IPR036921">
    <property type="entry name" value="PurM-like_N_sf"/>
</dbReference>
<protein>
    <recommendedName>
        <fullName evidence="5 15">Phosphoribosylformylglycinamidine cyclo-ligase</fullName>
        <ecNumber evidence="4 15">6.3.3.1</ecNumber>
    </recommendedName>
    <alternativeName>
        <fullName evidence="12 15">AIR synthase</fullName>
    </alternativeName>
    <alternativeName>
        <fullName evidence="13 15">AIRS</fullName>
    </alternativeName>
    <alternativeName>
        <fullName evidence="11 15">Phosphoribosyl-aminoimidazole synthetase</fullName>
    </alternativeName>
</protein>
<dbReference type="Pfam" id="PF00586">
    <property type="entry name" value="AIRS"/>
    <property type="match status" value="1"/>
</dbReference>
<keyword evidence="20" id="KW-1185">Reference proteome</keyword>
<dbReference type="PANTHER" id="PTHR10520:SF12">
    <property type="entry name" value="TRIFUNCTIONAL PURINE BIOSYNTHETIC PROTEIN ADENOSINE-3"/>
    <property type="match status" value="1"/>
</dbReference>
<evidence type="ECO:0000256" key="14">
    <source>
        <dbReference type="ARBA" id="ARBA00049057"/>
    </source>
</evidence>
<evidence type="ECO:0000256" key="15">
    <source>
        <dbReference type="HAMAP-Rule" id="MF_00741"/>
    </source>
</evidence>
<evidence type="ECO:0000256" key="11">
    <source>
        <dbReference type="ARBA" id="ARBA00031908"/>
    </source>
</evidence>
<dbReference type="InParanoid" id="L0HCW6"/>
<reference evidence="20" key="1">
    <citation type="submission" date="2011-12" db="EMBL/GenBank/DDBJ databases">
        <title>Complete sequence of Methanoregula formicicum SMSP.</title>
        <authorList>
            <person name="Lucas S."/>
            <person name="Han J."/>
            <person name="Lapidus A."/>
            <person name="Cheng J.-F."/>
            <person name="Goodwin L."/>
            <person name="Pitluck S."/>
            <person name="Peters L."/>
            <person name="Ovchinnikova G."/>
            <person name="Teshima H."/>
            <person name="Detter J.C."/>
            <person name="Han C."/>
            <person name="Tapia R."/>
            <person name="Land M."/>
            <person name="Hauser L."/>
            <person name="Kyrpides N."/>
            <person name="Ivanova N."/>
            <person name="Pagani I."/>
            <person name="Imachi H."/>
            <person name="Tamaki H."/>
            <person name="Sekiguchi Y."/>
            <person name="Kamagata Y."/>
            <person name="Cadillo-Quiroz H."/>
            <person name="Zinder S."/>
            <person name="Liu W.-T."/>
            <person name="Woyke T."/>
        </authorList>
    </citation>
    <scope>NUCLEOTIDE SEQUENCE [LARGE SCALE GENOMIC DNA]</scope>
    <source>
        <strain evidence="20">DSM 22288 / NBRC 105244 / SMSP</strain>
    </source>
</reference>
<comment type="pathway">
    <text evidence="2 15">Purine metabolism; IMP biosynthesis via de novo pathway; 5-amino-1-(5-phospho-D-ribosyl)imidazole from N(2)-formyl-N(1)-(5-phospho-D-ribosyl)glycinamide: step 2/2.</text>
</comment>
<dbReference type="HOGENOM" id="CLU_047116_0_0_2"/>
<dbReference type="EMBL" id="CP003167">
    <property type="protein sequence ID" value="AGB01143.1"/>
    <property type="molecule type" value="Genomic_DNA"/>
</dbReference>
<dbReference type="KEGG" id="mfo:Metfor_0057"/>
<keyword evidence="8 15" id="KW-0547">Nucleotide-binding</keyword>
<keyword evidence="9 15" id="KW-0658">Purine biosynthesis</keyword>
<dbReference type="Proteomes" id="UP000010824">
    <property type="component" value="Chromosome"/>
</dbReference>
<dbReference type="GO" id="GO:0006189">
    <property type="term" value="P:'de novo' IMP biosynthetic process"/>
    <property type="evidence" value="ECO:0007669"/>
    <property type="project" value="UniProtKB-UniRule"/>
</dbReference>
<dbReference type="FunFam" id="3.30.1330.10:FF:000020">
    <property type="entry name" value="Phosphoribosylformylglycinamidine cyclo-ligase"/>
    <property type="match status" value="1"/>
</dbReference>
<sequence>MSKTVIKKPAAKKITVKKMTGKKPAAKKTPAKSVPAKSAYAQAGVDIDLEATAIKALIKNLKYRRKGKYTMMGAVGHFAGLIDFGPLALALTTDGVGTKMLVADQQEDWTTVGIDCIAMNVNDLYVMNMEPVSFVDYIATDKLSMEKMAQIGKGLNEGAKQANIDIVGGETASLRGLVHGLDLAGACLGVQDKKKIITGEKIRPGNKIVGVPSTGIHSNGLSLSRRVVEKYGSYDEKLKNKKTLGAELLTPTRIYSEVLKVTAKCTVHGMCHVTGGGLLNFKRLSKYGFVFDNPIKPPEVFDWIQKKGDIADEEMYRTFNMGMGYAYVVPEKSVACITKMVKGAKVVGEVVKEPGAWLGEMEIT</sequence>
<proteinExistence type="inferred from homology"/>
<feature type="transmembrane region" description="Helical" evidence="16">
    <location>
        <begin position="69"/>
        <end position="91"/>
    </location>
</feature>
<dbReference type="PANTHER" id="PTHR10520">
    <property type="entry name" value="TRIFUNCTIONAL PURINE BIOSYNTHETIC PROTEIN ADENOSINE-3-RELATED"/>
    <property type="match status" value="1"/>
</dbReference>
<evidence type="ECO:0000256" key="6">
    <source>
        <dbReference type="ARBA" id="ARBA00022490"/>
    </source>
</evidence>
<evidence type="ECO:0000256" key="7">
    <source>
        <dbReference type="ARBA" id="ARBA00022598"/>
    </source>
</evidence>
<dbReference type="EC" id="6.3.3.1" evidence="4 15"/>
<keyword evidence="16" id="KW-0812">Transmembrane</keyword>
<dbReference type="Gene3D" id="3.90.650.10">
    <property type="entry name" value="PurM-like C-terminal domain"/>
    <property type="match status" value="1"/>
</dbReference>
<dbReference type="HAMAP" id="MF_00741">
    <property type="entry name" value="AIRS"/>
    <property type="match status" value="1"/>
</dbReference>
<evidence type="ECO:0000313" key="19">
    <source>
        <dbReference type="EMBL" id="AGB01143.1"/>
    </source>
</evidence>
<name>L0HCW6_METFS</name>
<dbReference type="eggNOG" id="arCOG00639">
    <property type="taxonomic scope" value="Archaea"/>
</dbReference>
<dbReference type="GO" id="GO:0046084">
    <property type="term" value="P:adenine biosynthetic process"/>
    <property type="evidence" value="ECO:0007669"/>
    <property type="project" value="TreeGrafter"/>
</dbReference>
<dbReference type="AlphaFoldDB" id="L0HCW6"/>
<dbReference type="GO" id="GO:0005829">
    <property type="term" value="C:cytosol"/>
    <property type="evidence" value="ECO:0007669"/>
    <property type="project" value="TreeGrafter"/>
</dbReference>
<accession>L0HCW6</accession>
<evidence type="ECO:0000256" key="4">
    <source>
        <dbReference type="ARBA" id="ARBA00013047"/>
    </source>
</evidence>
<dbReference type="GO" id="GO:0005524">
    <property type="term" value="F:ATP binding"/>
    <property type="evidence" value="ECO:0007669"/>
    <property type="project" value="UniProtKB-KW"/>
</dbReference>
<dbReference type="FunFam" id="3.90.650.10:FF:000011">
    <property type="entry name" value="Phosphoribosylformylglycinamidine cyclo-ligase"/>
    <property type="match status" value="1"/>
</dbReference>
<dbReference type="GO" id="GO:0004637">
    <property type="term" value="F:phosphoribosylamine-glycine ligase activity"/>
    <property type="evidence" value="ECO:0007669"/>
    <property type="project" value="TreeGrafter"/>
</dbReference>